<comment type="caution">
    <text evidence="6">The sequence shown here is derived from an EMBL/GenBank/DDBJ whole genome shotgun (WGS) entry which is preliminary data.</text>
</comment>
<reference evidence="6" key="1">
    <citation type="submission" date="2020-03" db="EMBL/GenBank/DDBJ databases">
        <authorList>
            <person name="Guo F."/>
        </authorList>
    </citation>
    <scope>NUCLEOTIDE SEQUENCE</scope>
    <source>
        <strain evidence="6">JCM 30134</strain>
    </source>
</reference>
<feature type="active site" description="Nucleophile" evidence="4">
    <location>
        <position position="43"/>
    </location>
</feature>
<dbReference type="GO" id="GO:0016042">
    <property type="term" value="P:lipid catabolic process"/>
    <property type="evidence" value="ECO:0007669"/>
    <property type="project" value="UniProtKB-UniRule"/>
</dbReference>
<evidence type="ECO:0000313" key="6">
    <source>
        <dbReference type="EMBL" id="NHO65458.1"/>
    </source>
</evidence>
<gene>
    <name evidence="6" type="ORF">G8770_07890</name>
</gene>
<comment type="caution">
    <text evidence="4">Lacks conserved residue(s) required for the propagation of feature annotation.</text>
</comment>
<proteinExistence type="predicted"/>
<feature type="domain" description="PNPLA" evidence="5">
    <location>
        <begin position="5"/>
        <end position="218"/>
    </location>
</feature>
<sequence>MTNALILSGGGARAAYQVGVLSAINDLLPSTTRNPFPIICGTSAGAINALALASHTGHFYEAVDDLNKIWTNLSTDKVFKTSWRDLMCGGGRLFMSLFNEGMSKKRSLALLDNEPLRAFLKDYIDFDQLDVGLQRGDLKAVCTTAMNYSTGESVSFFQGDKTVEGWRRYRRTGEPAKLTLDHLMASAAIPGIFPAVKLGLDYFGDGALRQVAPISPALHMGADRIFVIGVSNNRDPLSRTKQVPRTKHSPSIAQVFGQLFNSAFIDGLEGDLEHLERVNALLKLIPDEVMEEQKTQLRPVDTIVISPSKALDKLAGRKIRHMPRSVRMFLRSAGATNKGGGAATTSYLLFEKPYLDELMELGYQDAMWEKDNIQAFFEV</sequence>
<evidence type="ECO:0000256" key="2">
    <source>
        <dbReference type="ARBA" id="ARBA00022963"/>
    </source>
</evidence>
<evidence type="ECO:0000313" key="7">
    <source>
        <dbReference type="Proteomes" id="UP000787472"/>
    </source>
</evidence>
<evidence type="ECO:0000256" key="1">
    <source>
        <dbReference type="ARBA" id="ARBA00022801"/>
    </source>
</evidence>
<feature type="short sequence motif" description="GXSXG" evidence="4">
    <location>
        <begin position="41"/>
        <end position="45"/>
    </location>
</feature>
<dbReference type="RefSeq" id="WP_167184382.1">
    <property type="nucleotide sequence ID" value="NZ_JAAONZ010000004.1"/>
</dbReference>
<protein>
    <submittedName>
        <fullName evidence="6">Patatin-like phospholipase family protein</fullName>
    </submittedName>
</protein>
<keyword evidence="7" id="KW-1185">Reference proteome</keyword>
<dbReference type="Proteomes" id="UP000787472">
    <property type="component" value="Unassembled WGS sequence"/>
</dbReference>
<dbReference type="EMBL" id="JAAONZ010000004">
    <property type="protein sequence ID" value="NHO65458.1"/>
    <property type="molecule type" value="Genomic_DNA"/>
</dbReference>
<feature type="short sequence motif" description="DGA/G" evidence="4">
    <location>
        <begin position="205"/>
        <end position="207"/>
    </location>
</feature>
<dbReference type="InterPro" id="IPR016035">
    <property type="entry name" value="Acyl_Trfase/lysoPLipase"/>
</dbReference>
<dbReference type="PANTHER" id="PTHR14226:SF57">
    <property type="entry name" value="BLR7027 PROTEIN"/>
    <property type="match status" value="1"/>
</dbReference>
<dbReference type="GO" id="GO:0016787">
    <property type="term" value="F:hydrolase activity"/>
    <property type="evidence" value="ECO:0007669"/>
    <property type="project" value="UniProtKB-UniRule"/>
</dbReference>
<keyword evidence="1 4" id="KW-0378">Hydrolase</keyword>
<evidence type="ECO:0000259" key="5">
    <source>
        <dbReference type="PROSITE" id="PS51635"/>
    </source>
</evidence>
<feature type="active site" description="Proton acceptor" evidence="4">
    <location>
        <position position="205"/>
    </location>
</feature>
<keyword evidence="3 4" id="KW-0443">Lipid metabolism</keyword>
<keyword evidence="2 4" id="KW-0442">Lipid degradation</keyword>
<name>A0A9E5JTU1_9GAMM</name>
<organism evidence="6 7">
    <name type="scientific">Pseudomaricurvus hydrocarbonicus</name>
    <dbReference type="NCBI Taxonomy" id="1470433"/>
    <lineage>
        <taxon>Bacteria</taxon>
        <taxon>Pseudomonadati</taxon>
        <taxon>Pseudomonadota</taxon>
        <taxon>Gammaproteobacteria</taxon>
        <taxon>Cellvibrionales</taxon>
        <taxon>Cellvibrionaceae</taxon>
        <taxon>Pseudomaricurvus</taxon>
    </lineage>
</organism>
<accession>A0A9E5JTU1</accession>
<dbReference type="InterPro" id="IPR002641">
    <property type="entry name" value="PNPLA_dom"/>
</dbReference>
<dbReference type="InterPro" id="IPR050301">
    <property type="entry name" value="NTE"/>
</dbReference>
<dbReference type="AlphaFoldDB" id="A0A9E5JTU1"/>
<dbReference type="SUPFAM" id="SSF52151">
    <property type="entry name" value="FabD/lysophospholipase-like"/>
    <property type="match status" value="1"/>
</dbReference>
<dbReference type="PROSITE" id="PS51635">
    <property type="entry name" value="PNPLA"/>
    <property type="match status" value="1"/>
</dbReference>
<evidence type="ECO:0000256" key="3">
    <source>
        <dbReference type="ARBA" id="ARBA00023098"/>
    </source>
</evidence>
<dbReference type="Gene3D" id="3.40.1090.10">
    <property type="entry name" value="Cytosolic phospholipase A2 catalytic domain"/>
    <property type="match status" value="1"/>
</dbReference>
<evidence type="ECO:0000256" key="4">
    <source>
        <dbReference type="PROSITE-ProRule" id="PRU01161"/>
    </source>
</evidence>
<dbReference type="PANTHER" id="PTHR14226">
    <property type="entry name" value="NEUROPATHY TARGET ESTERASE/SWISS CHEESE D.MELANOGASTER"/>
    <property type="match status" value="1"/>
</dbReference>
<dbReference type="Pfam" id="PF01734">
    <property type="entry name" value="Patatin"/>
    <property type="match status" value="1"/>
</dbReference>
<dbReference type="CDD" id="cd07209">
    <property type="entry name" value="Pat_hypo_Ecoli_Z1214_like"/>
    <property type="match status" value="1"/>
</dbReference>